<reference evidence="3" key="1">
    <citation type="journal article" date="2019" name="Int. J. Syst. Evol. Microbiol.">
        <title>The Global Catalogue of Microorganisms (GCM) 10K type strain sequencing project: providing services to taxonomists for standard genome sequencing and annotation.</title>
        <authorList>
            <consortium name="The Broad Institute Genomics Platform"/>
            <consortium name="The Broad Institute Genome Sequencing Center for Infectious Disease"/>
            <person name="Wu L."/>
            <person name="Ma J."/>
        </authorList>
    </citation>
    <scope>NUCLEOTIDE SEQUENCE [LARGE SCALE GENOMIC DNA]</scope>
    <source>
        <strain evidence="3">JCM 15481</strain>
    </source>
</reference>
<accession>A0ABP5IXK7</accession>
<protein>
    <submittedName>
        <fullName evidence="2">Uncharacterized protein</fullName>
    </submittedName>
</protein>
<proteinExistence type="predicted"/>
<evidence type="ECO:0000256" key="1">
    <source>
        <dbReference type="SAM" id="Phobius"/>
    </source>
</evidence>
<sequence>MLDYFLLLGGVAITSVAAVVAPGLTVTPRIEARRQRIQQAYADRDTFNRNLMVILCACARLRGLQLPPTDDPDCTPSVRERLVGERRRWMQQIDDATRWMADNVERFAGGWPTEQLRDVPAAYAAHARMLWLSDRDDHLKIEQLAELTAPVQAMYFRYVWHRARHTLAHRAAFTAMVDRITAVDQGGADRGVLDGGTGA</sequence>
<comment type="caution">
    <text evidence="2">The sequence shown here is derived from an EMBL/GenBank/DDBJ whole genome shotgun (WGS) entry which is preliminary data.</text>
</comment>
<keyword evidence="1" id="KW-1133">Transmembrane helix</keyword>
<name>A0ABP5IXK7_9ACTN</name>
<dbReference type="RefSeq" id="WP_344287214.1">
    <property type="nucleotide sequence ID" value="NZ_BAAAPF010000003.1"/>
</dbReference>
<dbReference type="Proteomes" id="UP001500443">
    <property type="component" value="Unassembled WGS sequence"/>
</dbReference>
<feature type="transmembrane region" description="Helical" evidence="1">
    <location>
        <begin position="6"/>
        <end position="26"/>
    </location>
</feature>
<organism evidence="2 3">
    <name type="scientific">Streptomyces synnematoformans</name>
    <dbReference type="NCBI Taxonomy" id="415721"/>
    <lineage>
        <taxon>Bacteria</taxon>
        <taxon>Bacillati</taxon>
        <taxon>Actinomycetota</taxon>
        <taxon>Actinomycetes</taxon>
        <taxon>Kitasatosporales</taxon>
        <taxon>Streptomycetaceae</taxon>
        <taxon>Streptomyces</taxon>
    </lineage>
</organism>
<gene>
    <name evidence="2" type="ORF">GCM10009802_04070</name>
</gene>
<evidence type="ECO:0000313" key="2">
    <source>
        <dbReference type="EMBL" id="GAA2108316.1"/>
    </source>
</evidence>
<keyword evidence="1" id="KW-0472">Membrane</keyword>
<keyword evidence="1" id="KW-0812">Transmembrane</keyword>
<keyword evidence="3" id="KW-1185">Reference proteome</keyword>
<dbReference type="EMBL" id="BAAAPF010000003">
    <property type="protein sequence ID" value="GAA2108316.1"/>
    <property type="molecule type" value="Genomic_DNA"/>
</dbReference>
<evidence type="ECO:0000313" key="3">
    <source>
        <dbReference type="Proteomes" id="UP001500443"/>
    </source>
</evidence>